<feature type="compositionally biased region" description="Polar residues" evidence="1">
    <location>
        <begin position="385"/>
        <end position="397"/>
    </location>
</feature>
<feature type="compositionally biased region" description="Polar residues" evidence="1">
    <location>
        <begin position="226"/>
        <end position="235"/>
    </location>
</feature>
<sequence length="502" mass="54066">MPSSGPGATVAGAGTSLSPQDPNGRHEAAHSRQQLGSGSLGAGQRPHPSSLESNNWFYAAQQLPTSTLPQHPVTGSSVSSSMIGPTSTFYDPNNSLQPQTDADSHPYQQWINTYNEQQNYGREVNPYPNFLHGYSPTQYAGSIADTITPSATNLYRQPSQQDDLYTSYYTSELLNATGSVTATTASTPDSRQAYQHPTPDPTLHSYANTPDPAQSQEQSQAYQDQNPHQLVQRSAHSPRRTEQVPSQQNQHTQQQFRAHSRQQPSPSHHQQPLEPQRPQAIPQQYQRTSSGSPLDHQHPPLAQPYSQQAPNTNDSNSSNPRKQLQGDTRPPGLYTTNQLNIQHYKPKPQTPSGSPTSATATRPDQTRVNASSGDAPPEREGIVSSGGTSQVARNPQKSGPAGGTPKRPASNTNGTAQPHQGTPTPSDNSNPRKRKRGKRGGSGGYWAAGDGESEDESEEEEGEGFSGGISVGMAGLGVVSADGRHEKGSRLCVSFVSCFFFF</sequence>
<feature type="compositionally biased region" description="Low complexity" evidence="1">
    <location>
        <begin position="261"/>
        <end position="272"/>
    </location>
</feature>
<dbReference type="OrthoDB" id="3070202at2759"/>
<accession>A0A9P5X2G8</accession>
<comment type="caution">
    <text evidence="2">The sequence shown here is derived from an EMBL/GenBank/DDBJ whole genome shotgun (WGS) entry which is preliminary data.</text>
</comment>
<feature type="compositionally biased region" description="Polar residues" evidence="1">
    <location>
        <begin position="281"/>
        <end position="292"/>
    </location>
</feature>
<dbReference type="Proteomes" id="UP000807342">
    <property type="component" value="Unassembled WGS sequence"/>
</dbReference>
<name>A0A9P5X2G8_9AGAR</name>
<proteinExistence type="predicted"/>
<feature type="compositionally biased region" description="Polar residues" evidence="1">
    <location>
        <begin position="304"/>
        <end position="326"/>
    </location>
</feature>
<feature type="compositionally biased region" description="Low complexity" evidence="1">
    <location>
        <begin position="31"/>
        <end position="45"/>
    </location>
</feature>
<dbReference type="AlphaFoldDB" id="A0A9P5X2G8"/>
<feature type="region of interest" description="Disordered" evidence="1">
    <location>
        <begin position="182"/>
        <end position="473"/>
    </location>
</feature>
<feature type="compositionally biased region" description="Low complexity" evidence="1">
    <location>
        <begin position="213"/>
        <end position="225"/>
    </location>
</feature>
<feature type="compositionally biased region" description="Polar residues" evidence="1">
    <location>
        <begin position="243"/>
        <end position="257"/>
    </location>
</feature>
<feature type="compositionally biased region" description="Acidic residues" evidence="1">
    <location>
        <begin position="451"/>
        <end position="463"/>
    </location>
</feature>
<feature type="compositionally biased region" description="Low complexity" evidence="1">
    <location>
        <begin position="350"/>
        <end position="363"/>
    </location>
</feature>
<evidence type="ECO:0000313" key="3">
    <source>
        <dbReference type="Proteomes" id="UP000807342"/>
    </source>
</evidence>
<feature type="region of interest" description="Disordered" evidence="1">
    <location>
        <begin position="67"/>
        <end position="86"/>
    </location>
</feature>
<feature type="region of interest" description="Disordered" evidence="1">
    <location>
        <begin position="1"/>
        <end position="57"/>
    </location>
</feature>
<evidence type="ECO:0000256" key="1">
    <source>
        <dbReference type="SAM" id="MobiDB-lite"/>
    </source>
</evidence>
<gene>
    <name evidence="2" type="ORF">P691DRAFT_416210</name>
</gene>
<protein>
    <submittedName>
        <fullName evidence="2">Uncharacterized protein</fullName>
    </submittedName>
</protein>
<organism evidence="2 3">
    <name type="scientific">Macrolepiota fuliginosa MF-IS2</name>
    <dbReference type="NCBI Taxonomy" id="1400762"/>
    <lineage>
        <taxon>Eukaryota</taxon>
        <taxon>Fungi</taxon>
        <taxon>Dikarya</taxon>
        <taxon>Basidiomycota</taxon>
        <taxon>Agaricomycotina</taxon>
        <taxon>Agaricomycetes</taxon>
        <taxon>Agaricomycetidae</taxon>
        <taxon>Agaricales</taxon>
        <taxon>Agaricineae</taxon>
        <taxon>Agaricaceae</taxon>
        <taxon>Macrolepiota</taxon>
    </lineage>
</organism>
<reference evidence="2" key="1">
    <citation type="submission" date="2020-11" db="EMBL/GenBank/DDBJ databases">
        <authorList>
            <consortium name="DOE Joint Genome Institute"/>
            <person name="Ahrendt S."/>
            <person name="Riley R."/>
            <person name="Andreopoulos W."/>
            <person name="Labutti K."/>
            <person name="Pangilinan J."/>
            <person name="Ruiz-Duenas F.J."/>
            <person name="Barrasa J.M."/>
            <person name="Sanchez-Garcia M."/>
            <person name="Camarero S."/>
            <person name="Miyauchi S."/>
            <person name="Serrano A."/>
            <person name="Linde D."/>
            <person name="Babiker R."/>
            <person name="Drula E."/>
            <person name="Ayuso-Fernandez I."/>
            <person name="Pacheco R."/>
            <person name="Padilla G."/>
            <person name="Ferreira P."/>
            <person name="Barriuso J."/>
            <person name="Kellner H."/>
            <person name="Castanera R."/>
            <person name="Alfaro M."/>
            <person name="Ramirez L."/>
            <person name="Pisabarro A.G."/>
            <person name="Kuo A."/>
            <person name="Tritt A."/>
            <person name="Lipzen A."/>
            <person name="He G."/>
            <person name="Yan M."/>
            <person name="Ng V."/>
            <person name="Cullen D."/>
            <person name="Martin F."/>
            <person name="Rosso M.-N."/>
            <person name="Henrissat B."/>
            <person name="Hibbett D."/>
            <person name="Martinez A.T."/>
            <person name="Grigoriev I.V."/>
        </authorList>
    </citation>
    <scope>NUCLEOTIDE SEQUENCE</scope>
    <source>
        <strain evidence="2">MF-IS2</strain>
    </source>
</reference>
<dbReference type="EMBL" id="MU151480">
    <property type="protein sequence ID" value="KAF9443389.1"/>
    <property type="molecule type" value="Genomic_DNA"/>
</dbReference>
<keyword evidence="3" id="KW-1185">Reference proteome</keyword>
<evidence type="ECO:0000313" key="2">
    <source>
        <dbReference type="EMBL" id="KAF9443389.1"/>
    </source>
</evidence>
<feature type="compositionally biased region" description="Polar residues" evidence="1">
    <location>
        <begin position="409"/>
        <end position="429"/>
    </location>
</feature>